<evidence type="ECO:0000313" key="4">
    <source>
        <dbReference type="Proteomes" id="UP000003299"/>
    </source>
</evidence>
<dbReference type="Pfam" id="PF00753">
    <property type="entry name" value="Lactamase_B"/>
    <property type="match status" value="1"/>
</dbReference>
<evidence type="ECO:0000313" key="3">
    <source>
        <dbReference type="EMBL" id="EGD06991.1"/>
    </source>
</evidence>
<accession>F0BKL5</accession>
<keyword evidence="1" id="KW-0479">Metal-binding</keyword>
<organism evidence="3 4">
    <name type="scientific">Xanthomonas vesicatoria ATCC 35937</name>
    <dbReference type="NCBI Taxonomy" id="925775"/>
    <lineage>
        <taxon>Bacteria</taxon>
        <taxon>Pseudomonadati</taxon>
        <taxon>Pseudomonadota</taxon>
        <taxon>Gammaproteobacteria</taxon>
        <taxon>Lysobacterales</taxon>
        <taxon>Lysobacteraceae</taxon>
        <taxon>Xanthomonas</taxon>
    </lineage>
</organism>
<dbReference type="SUPFAM" id="SSF56281">
    <property type="entry name" value="Metallo-hydrolase/oxidoreductase"/>
    <property type="match status" value="1"/>
</dbReference>
<dbReference type="InterPro" id="IPR036866">
    <property type="entry name" value="RibonucZ/Hydroxyglut_hydro"/>
</dbReference>
<name>F0BKL5_9XANT</name>
<reference evidence="3 4" key="1">
    <citation type="journal article" date="2011" name="BMC Genomics">
        <title>Comparative genomics reveals diversity among xanthomonads infecting tomato and pepper.</title>
        <authorList>
            <person name="Potnis N."/>
            <person name="Krasileva K."/>
            <person name="Chow V."/>
            <person name="Almeida N.F."/>
            <person name="Patil P.B."/>
            <person name="Ryan R.P."/>
            <person name="Sharlach M."/>
            <person name="Behlau F."/>
            <person name="Dow J.M."/>
            <person name="Momol M.T."/>
            <person name="White F.F."/>
            <person name="Preston J.F."/>
            <person name="Vinatzer B.A."/>
            <person name="Koebnik R."/>
            <person name="Setubal J.C."/>
            <person name="Norman D.J."/>
            <person name="Staskawicz B.J."/>
            <person name="Jones J.B."/>
        </authorList>
    </citation>
    <scope>NUCLEOTIDE SEQUENCE [LARGE SCALE GENOMIC DNA]</scope>
    <source>
        <strain evidence="3 4">ATCC 35937</strain>
    </source>
</reference>
<dbReference type="Gene3D" id="3.60.15.10">
    <property type="entry name" value="Ribonuclease Z/Hydroxyacylglutathione hydrolase-like"/>
    <property type="match status" value="1"/>
</dbReference>
<dbReference type="InterPro" id="IPR001279">
    <property type="entry name" value="Metallo-B-lactamas"/>
</dbReference>
<comment type="caution">
    <text evidence="3">The sequence shown here is derived from an EMBL/GenBank/DDBJ whole genome shotgun (WGS) entry which is preliminary data.</text>
</comment>
<dbReference type="PANTHER" id="PTHR43084:SF1">
    <property type="entry name" value="PERSULFIDE DIOXYGENASE ETHE1, MITOCHONDRIAL"/>
    <property type="match status" value="1"/>
</dbReference>
<sequence>MWMNPQVESFYDSATSTFTHVVYDHDGGRAAIVDPVLDYDPAQARTSTVSADRVLAFVDEHALSVDWILETHAHADHLTAAAYLKRKTGARVAIGHGITRVQERFKALFGLEPGFATDGRQFDQLLADGETFAIGELQARAIATPGHTDDSLTYLIGDAAFVGDTVFAPETGTARVDFPGGDARKLYRSIQTLLDFPPDTRLFLCHDYPSAGRQARAQSSLQEQAQRNVHVGGGTDEAAFVKMRTERDATLAAPKLILPSLQVNIRAGELPAPSANGIQYLRLPMNQLGAEAP</sequence>
<dbReference type="InterPro" id="IPR044528">
    <property type="entry name" value="POD-like_MBL-fold"/>
</dbReference>
<dbReference type="GO" id="GO:0050313">
    <property type="term" value="F:sulfur dioxygenase activity"/>
    <property type="evidence" value="ECO:0007669"/>
    <property type="project" value="InterPro"/>
</dbReference>
<dbReference type="GO" id="GO:0046872">
    <property type="term" value="F:metal ion binding"/>
    <property type="evidence" value="ECO:0007669"/>
    <property type="project" value="UniProtKB-KW"/>
</dbReference>
<dbReference type="SMART" id="SM00849">
    <property type="entry name" value="Lactamase_B"/>
    <property type="match status" value="1"/>
</dbReference>
<dbReference type="PANTHER" id="PTHR43084">
    <property type="entry name" value="PERSULFIDE DIOXYGENASE ETHE1"/>
    <property type="match status" value="1"/>
</dbReference>
<evidence type="ECO:0000259" key="2">
    <source>
        <dbReference type="SMART" id="SM00849"/>
    </source>
</evidence>
<keyword evidence="3" id="KW-0378">Hydrolase</keyword>
<dbReference type="eggNOG" id="COG0491">
    <property type="taxonomic scope" value="Bacteria"/>
</dbReference>
<proteinExistence type="predicted"/>
<dbReference type="Proteomes" id="UP000003299">
    <property type="component" value="Unassembled WGS sequence"/>
</dbReference>
<protein>
    <submittedName>
        <fullName evidence="3">Zn-dependent hydrolase, glyoxylase</fullName>
    </submittedName>
</protein>
<gene>
    <name evidence="3" type="ORF">XVE_4830</name>
</gene>
<dbReference type="EMBL" id="AEQV01000262">
    <property type="protein sequence ID" value="EGD06991.1"/>
    <property type="molecule type" value="Genomic_DNA"/>
</dbReference>
<dbReference type="CDD" id="cd07724">
    <property type="entry name" value="POD-like_MBL-fold"/>
    <property type="match status" value="1"/>
</dbReference>
<dbReference type="GO" id="GO:0016787">
    <property type="term" value="F:hydrolase activity"/>
    <property type="evidence" value="ECO:0007669"/>
    <property type="project" value="UniProtKB-KW"/>
</dbReference>
<feature type="domain" description="Metallo-beta-lactamase" evidence="2">
    <location>
        <begin position="16"/>
        <end position="206"/>
    </location>
</feature>
<dbReference type="AlphaFoldDB" id="F0BKL5"/>
<evidence type="ECO:0000256" key="1">
    <source>
        <dbReference type="ARBA" id="ARBA00022723"/>
    </source>
</evidence>
<dbReference type="GO" id="GO:0006749">
    <property type="term" value="P:glutathione metabolic process"/>
    <property type="evidence" value="ECO:0007669"/>
    <property type="project" value="InterPro"/>
</dbReference>
<dbReference type="GO" id="GO:0070813">
    <property type="term" value="P:hydrogen sulfide metabolic process"/>
    <property type="evidence" value="ECO:0007669"/>
    <property type="project" value="TreeGrafter"/>
</dbReference>
<dbReference type="InterPro" id="IPR051682">
    <property type="entry name" value="Mito_Persulfide_Diox"/>
</dbReference>